<evidence type="ECO:0000313" key="3">
    <source>
        <dbReference type="EMBL" id="AZB49401.1"/>
    </source>
</evidence>
<dbReference type="Pfam" id="PF03392">
    <property type="entry name" value="OS-D"/>
    <property type="match status" value="1"/>
</dbReference>
<keyword evidence="2" id="KW-0732">Signal</keyword>
<dbReference type="AlphaFoldDB" id="A0A3G6V721"/>
<feature type="region of interest" description="Disordered" evidence="1">
    <location>
        <begin position="134"/>
        <end position="233"/>
    </location>
</feature>
<evidence type="ECO:0000256" key="1">
    <source>
        <dbReference type="SAM" id="MobiDB-lite"/>
    </source>
</evidence>
<dbReference type="InterPro" id="IPR036682">
    <property type="entry name" value="OS_D_A10/PebIII_sf"/>
</dbReference>
<dbReference type="SUPFAM" id="SSF100910">
    <property type="entry name" value="Chemosensory protein Csp2"/>
    <property type="match status" value="1"/>
</dbReference>
<dbReference type="PANTHER" id="PTHR11257:SF9">
    <property type="entry name" value="CHEMOSENSORY PROTEIN 13"/>
    <property type="match status" value="1"/>
</dbReference>
<dbReference type="InterPro" id="IPR005055">
    <property type="entry name" value="A10/PebIII"/>
</dbReference>
<feature type="compositionally biased region" description="Low complexity" evidence="1">
    <location>
        <begin position="211"/>
        <end position="221"/>
    </location>
</feature>
<feature type="compositionally biased region" description="Polar residues" evidence="1">
    <location>
        <begin position="134"/>
        <end position="145"/>
    </location>
</feature>
<reference evidence="3" key="1">
    <citation type="journal article" date="2018" name="Comp. Biochem. Physiol. Part D Genomics Proteomics">
        <title>Candidate olfactory genes identified in Heortia vitessoides (Lepidoptera: Crambidae) by antennal transcriptome analysis.</title>
        <authorList>
            <person name="Cheng J."/>
            <person name="Wang C.Y."/>
            <person name="Lyu Z.H."/>
            <person name="Chen J.X."/>
            <person name="Tang L.P."/>
            <person name="Lin T."/>
        </authorList>
    </citation>
    <scope>NUCLEOTIDE SEQUENCE</scope>
</reference>
<name>A0A3G6V721_9NEOP</name>
<dbReference type="EMBL" id="MH027983">
    <property type="protein sequence ID" value="AZB49401.1"/>
    <property type="molecule type" value="mRNA"/>
</dbReference>
<dbReference type="Gene3D" id="1.10.2080.10">
    <property type="entry name" value="Insect odorant-binding protein A10/Ejaculatory bulb-specific protein 3"/>
    <property type="match status" value="1"/>
</dbReference>
<sequence>MRAVLVLCACVYVVVGQNINDMAKLPKYDERYDYLDVDALFNSKRLVRNYVDCLISAQRCTPEGKQLKRVLPEALRTKCIRCTERQKKTAVKVIKRLKYEYPEEWAKVASRWDPTGDFTRYFEEFLAKEQFNTISGSSNSNEDTGPSSFSPPPQPIPSLPPLPPRLPMTPSTVPPPVTSSKPAILNRFGDDGEPTIGRPSSVTPRPPTTSRPPAAATTRPPIYLNTKPPQARPTQMTWMGAGSDVFATRFPIRPTNDLNPPYSTAITFIDQIGYKIIRTTELVTDILKNTVRAVVGR</sequence>
<protein>
    <submittedName>
        <fullName evidence="3">Chemosensory protein 9</fullName>
    </submittedName>
</protein>
<feature type="chain" id="PRO_5018066302" evidence="2">
    <location>
        <begin position="17"/>
        <end position="297"/>
    </location>
</feature>
<accession>A0A3G6V721</accession>
<feature type="signal peptide" evidence="2">
    <location>
        <begin position="1"/>
        <end position="16"/>
    </location>
</feature>
<evidence type="ECO:0000256" key="2">
    <source>
        <dbReference type="SAM" id="SignalP"/>
    </source>
</evidence>
<dbReference type="PANTHER" id="PTHR11257">
    <property type="entry name" value="CHEMOSENSORY PROTEIN-RELATED"/>
    <property type="match status" value="1"/>
</dbReference>
<feature type="compositionally biased region" description="Pro residues" evidence="1">
    <location>
        <begin position="149"/>
        <end position="177"/>
    </location>
</feature>
<organism evidence="3">
    <name type="scientific">Heortia vitessoides</name>
    <dbReference type="NCBI Taxonomy" id="1557813"/>
    <lineage>
        <taxon>Eukaryota</taxon>
        <taxon>Metazoa</taxon>
        <taxon>Ecdysozoa</taxon>
        <taxon>Arthropoda</taxon>
        <taxon>Hexapoda</taxon>
        <taxon>Insecta</taxon>
        <taxon>Pterygota</taxon>
        <taxon>Neoptera</taxon>
        <taxon>Endopterygota</taxon>
        <taxon>Lepidoptera</taxon>
        <taxon>Glossata</taxon>
        <taxon>Ditrysia</taxon>
        <taxon>Pyraloidea</taxon>
        <taxon>Crambidae</taxon>
        <taxon>Heortia</taxon>
    </lineage>
</organism>
<proteinExistence type="evidence at transcript level"/>